<evidence type="ECO:0000259" key="3">
    <source>
        <dbReference type="Pfam" id="PF04967"/>
    </source>
</evidence>
<evidence type="ECO:0000313" key="8">
    <source>
        <dbReference type="Proteomes" id="UP000318864"/>
    </source>
</evidence>
<feature type="domain" description="GAF" evidence="5">
    <location>
        <begin position="282"/>
        <end position="423"/>
    </location>
</feature>
<dbReference type="SUPFAM" id="SSF55781">
    <property type="entry name" value="GAF domain-like"/>
    <property type="match status" value="1"/>
</dbReference>
<protein>
    <submittedName>
        <fullName evidence="7">PAS domain S-box protein</fullName>
    </submittedName>
</protein>
<gene>
    <name evidence="7" type="ORF">D8Y22_04480</name>
</gene>
<dbReference type="InterPro" id="IPR031803">
    <property type="entry name" value="BAT_GAF/HTH-assoc"/>
</dbReference>
<evidence type="ECO:0000259" key="6">
    <source>
        <dbReference type="Pfam" id="PF15915"/>
    </source>
</evidence>
<dbReference type="Proteomes" id="UP000318864">
    <property type="component" value="Unassembled WGS sequence"/>
</dbReference>
<dbReference type="AlphaFoldDB" id="A0A4V3VLM7"/>
<sequence>MERDIQQDTIVLVTESVETDSYCCDRLPDTDYPVDPVTADSLETTLETVTPVGIVVSLEAVESIRHCLETVQDVATRVPTIVSPREGSEAIAAAAVRGGADEYVPLESDARRERIHTTLESGTETAHHQSESYHRILATELPDEGFVIAADGTYLEARLRPEATELYSMPAEELVGSGLADVFPEETARRLQTCIARTLETGDRQSIEYDAPTTEGRRWYEARVVPTDERVDGRRAVVWLARDITERVRREQELRSRQSELETFNKINAVGRQVFETLIDATDRDAIETAICSNLVDSELYSGSWIAERKPDGELVYRTGSGEAMSYLECVESRSADDGFPAAQAAVTDESHTVTRIREREPLPDPLQQAACDDDVESVLAVPIAYEDATYGVLTVLSPRIDAFSDHEQNGFELLGETMGFAIMAVKNRQLLFADSAVELEFRIDGGDSFSFDLTQQYDCTCTLEWTGMTTDGQTYQFVTIDGLDGETVCDEAGAHQSIETYRLVSDGTDQCTIEMQLCESGVQTLTNHGVTIRDVTVEDGVGNCLVEVSQDANVREIATALANVYEHTELVARRAVDRPVQTAAQRRDRILDELTDRQLTTLRLGYYGGFFEWPRESTGEEIADAMDISPPTMHQHLRKGLKTVLREFFENSAATGR</sequence>
<feature type="domain" description="HTH bat-type" evidence="3">
    <location>
        <begin position="595"/>
        <end position="646"/>
    </location>
</feature>
<dbReference type="Gene3D" id="3.30.450.20">
    <property type="entry name" value="PAS domain"/>
    <property type="match status" value="1"/>
</dbReference>
<organism evidence="7 8">
    <name type="scientific">Salinadaptatus halalkaliphilus</name>
    <dbReference type="NCBI Taxonomy" id="2419781"/>
    <lineage>
        <taxon>Archaea</taxon>
        <taxon>Methanobacteriati</taxon>
        <taxon>Methanobacteriota</taxon>
        <taxon>Stenosarchaea group</taxon>
        <taxon>Halobacteria</taxon>
        <taxon>Halobacteriales</taxon>
        <taxon>Natrialbaceae</taxon>
        <taxon>Salinadaptatus</taxon>
    </lineage>
</organism>
<proteinExistence type="predicted"/>
<dbReference type="SUPFAM" id="SSF88659">
    <property type="entry name" value="Sigma3 and sigma4 domains of RNA polymerase sigma factors"/>
    <property type="match status" value="1"/>
</dbReference>
<evidence type="ECO:0000313" key="7">
    <source>
        <dbReference type="EMBL" id="THE66177.1"/>
    </source>
</evidence>
<dbReference type="RefSeq" id="WP_141463521.1">
    <property type="nucleotide sequence ID" value="NZ_RBZW01000012.1"/>
</dbReference>
<dbReference type="Gene3D" id="3.30.450.40">
    <property type="match status" value="1"/>
</dbReference>
<feature type="domain" description="Bacterioopsin transcriptional activator GAF and HTH associated" evidence="6">
    <location>
        <begin position="435"/>
        <end position="588"/>
    </location>
</feature>
<comment type="caution">
    <text evidence="7">The sequence shown here is derived from an EMBL/GenBank/DDBJ whole genome shotgun (WGS) entry which is preliminary data.</text>
</comment>
<evidence type="ECO:0000256" key="2">
    <source>
        <dbReference type="ARBA" id="ARBA00023163"/>
    </source>
</evidence>
<dbReference type="Pfam" id="PF08448">
    <property type="entry name" value="PAS_4"/>
    <property type="match status" value="1"/>
</dbReference>
<dbReference type="NCBIfam" id="TIGR00229">
    <property type="entry name" value="sensory_box"/>
    <property type="match status" value="1"/>
</dbReference>
<evidence type="ECO:0000259" key="5">
    <source>
        <dbReference type="Pfam" id="PF13185"/>
    </source>
</evidence>
<accession>A0A4V3VLM7</accession>
<keyword evidence="8" id="KW-1185">Reference proteome</keyword>
<dbReference type="OrthoDB" id="106505at2157"/>
<dbReference type="InterPro" id="IPR029016">
    <property type="entry name" value="GAF-like_dom_sf"/>
</dbReference>
<dbReference type="InterPro" id="IPR036388">
    <property type="entry name" value="WH-like_DNA-bd_sf"/>
</dbReference>
<dbReference type="InterPro" id="IPR007050">
    <property type="entry name" value="HTH_bacterioopsin"/>
</dbReference>
<dbReference type="PANTHER" id="PTHR34236">
    <property type="entry name" value="DIMETHYL SULFOXIDE REDUCTASE TRANSCRIPTIONAL ACTIVATOR"/>
    <property type="match status" value="1"/>
</dbReference>
<dbReference type="PANTHER" id="PTHR34236:SF1">
    <property type="entry name" value="DIMETHYL SULFOXIDE REDUCTASE TRANSCRIPTIONAL ACTIVATOR"/>
    <property type="match status" value="1"/>
</dbReference>
<dbReference type="InterPro" id="IPR003018">
    <property type="entry name" value="GAF"/>
</dbReference>
<dbReference type="Gene3D" id="1.10.10.10">
    <property type="entry name" value="Winged helix-like DNA-binding domain superfamily/Winged helix DNA-binding domain"/>
    <property type="match status" value="1"/>
</dbReference>
<name>A0A4V3VLM7_9EURY</name>
<reference evidence="7 8" key="1">
    <citation type="submission" date="2018-10" db="EMBL/GenBank/DDBJ databases">
        <title>Natronolimnobius sp. XQ-INN 246 isolated from Inner Mongolia Autonomous Region of China.</title>
        <authorList>
            <person name="Xue Q."/>
        </authorList>
    </citation>
    <scope>NUCLEOTIDE SEQUENCE [LARGE SCALE GENOMIC DNA]</scope>
    <source>
        <strain evidence="7 8">XQ-INN 246</strain>
    </source>
</reference>
<dbReference type="Pfam" id="PF15915">
    <property type="entry name" value="BAT"/>
    <property type="match status" value="1"/>
</dbReference>
<dbReference type="Pfam" id="PF13185">
    <property type="entry name" value="GAF_2"/>
    <property type="match status" value="1"/>
</dbReference>
<dbReference type="InterPro" id="IPR035965">
    <property type="entry name" value="PAS-like_dom_sf"/>
</dbReference>
<keyword evidence="1" id="KW-0805">Transcription regulation</keyword>
<dbReference type="EMBL" id="RBZW01000012">
    <property type="protein sequence ID" value="THE66177.1"/>
    <property type="molecule type" value="Genomic_DNA"/>
</dbReference>
<dbReference type="InterPro" id="IPR013324">
    <property type="entry name" value="RNA_pol_sigma_r3/r4-like"/>
</dbReference>
<evidence type="ECO:0000256" key="1">
    <source>
        <dbReference type="ARBA" id="ARBA00023015"/>
    </source>
</evidence>
<dbReference type="Pfam" id="PF04967">
    <property type="entry name" value="HTH_10"/>
    <property type="match status" value="1"/>
</dbReference>
<dbReference type="CDD" id="cd00130">
    <property type="entry name" value="PAS"/>
    <property type="match status" value="1"/>
</dbReference>
<evidence type="ECO:0000259" key="4">
    <source>
        <dbReference type="Pfam" id="PF08448"/>
    </source>
</evidence>
<dbReference type="InterPro" id="IPR013656">
    <property type="entry name" value="PAS_4"/>
</dbReference>
<dbReference type="InterPro" id="IPR000014">
    <property type="entry name" value="PAS"/>
</dbReference>
<dbReference type="SUPFAM" id="SSF55785">
    <property type="entry name" value="PYP-like sensor domain (PAS domain)"/>
    <property type="match status" value="1"/>
</dbReference>
<keyword evidence="2" id="KW-0804">Transcription</keyword>
<feature type="domain" description="PAS fold-4" evidence="4">
    <location>
        <begin position="146"/>
        <end position="249"/>
    </location>
</feature>